<gene>
    <name evidence="6" type="ORF">HK103_005154</name>
</gene>
<comment type="subcellular location">
    <subcellularLocation>
        <location evidence="1">Nucleus</location>
    </subcellularLocation>
</comment>
<evidence type="ECO:0000259" key="5">
    <source>
        <dbReference type="PROSITE" id="PS50048"/>
    </source>
</evidence>
<reference evidence="6" key="1">
    <citation type="submission" date="2020-05" db="EMBL/GenBank/DDBJ databases">
        <title>Phylogenomic resolution of chytrid fungi.</title>
        <authorList>
            <person name="Stajich J.E."/>
            <person name="Amses K."/>
            <person name="Simmons R."/>
            <person name="Seto K."/>
            <person name="Myers J."/>
            <person name="Bonds A."/>
            <person name="Quandt C.A."/>
            <person name="Barry K."/>
            <person name="Liu P."/>
            <person name="Grigoriev I."/>
            <person name="Longcore J.E."/>
            <person name="James T.Y."/>
        </authorList>
    </citation>
    <scope>NUCLEOTIDE SEQUENCE</scope>
    <source>
        <strain evidence="6">PLAUS21</strain>
    </source>
</reference>
<dbReference type="Proteomes" id="UP001210925">
    <property type="component" value="Unassembled WGS sequence"/>
</dbReference>
<keyword evidence="3" id="KW-0238">DNA-binding</keyword>
<dbReference type="InterPro" id="IPR050987">
    <property type="entry name" value="AtrR-like"/>
</dbReference>
<dbReference type="EMBL" id="JADGKB010000046">
    <property type="protein sequence ID" value="KAJ3256780.1"/>
    <property type="molecule type" value="Genomic_DNA"/>
</dbReference>
<dbReference type="Pfam" id="PF04082">
    <property type="entry name" value="Fungal_trans"/>
    <property type="match status" value="1"/>
</dbReference>
<dbReference type="GO" id="GO:0005634">
    <property type="term" value="C:nucleus"/>
    <property type="evidence" value="ECO:0007669"/>
    <property type="project" value="UniProtKB-SubCell"/>
</dbReference>
<sequence>MVKIAGNCFGCKKKKQKCNRVRPQCHGCQISQIPCIYPEAGQPSEREKYLEERLRQLENAFRLANQQVAVMDEYTKPSMDILNLHIDSLIDEGGDAAEAYALEISSKISLISPTALMLAKESSMMLKYCIRGFGFDFMKKTDLAELCLKKALQYFNETIENPSVVSVRALLALGMLHNRMNRMKEGMAYYRYGVIMAKDIGLNKEERLAKLCSGEFEKEECRKLWWRIYYVDQILRFKNRSILKDEDNHVFLPGSAQSISIHDDNPYLGVSILSSSDWFTPPIPNQNIHGCKILLARIFGKVLHFNHLYHHEGNKINVVYIHSVLENSLQLWWDNLPSMFMEHVEILHSGVKIDATDSWHVFDIYLQYTYLKAEVLLPIIFADIMENSRKISIKHLTQLTAVARDSMFLLQTLLPLNSSRIYKNPLFGIPIFHLAIAIYCTTLTELPQEFRNELELALEIHLACVREFLRLSAIKPVILDTFDYLIDLTDIRRLIRDFTRFKVLDYNPNGYSVQSNFAVF</sequence>
<evidence type="ECO:0000256" key="2">
    <source>
        <dbReference type="ARBA" id="ARBA00022723"/>
    </source>
</evidence>
<dbReference type="GO" id="GO:0000981">
    <property type="term" value="F:DNA-binding transcription factor activity, RNA polymerase II-specific"/>
    <property type="evidence" value="ECO:0007669"/>
    <property type="project" value="InterPro"/>
</dbReference>
<evidence type="ECO:0000256" key="1">
    <source>
        <dbReference type="ARBA" id="ARBA00004123"/>
    </source>
</evidence>
<comment type="caution">
    <text evidence="6">The sequence shown here is derived from an EMBL/GenBank/DDBJ whole genome shotgun (WGS) entry which is preliminary data.</text>
</comment>
<evidence type="ECO:0000256" key="4">
    <source>
        <dbReference type="ARBA" id="ARBA00023242"/>
    </source>
</evidence>
<dbReference type="CDD" id="cd00067">
    <property type="entry name" value="GAL4"/>
    <property type="match status" value="1"/>
</dbReference>
<keyword evidence="2" id="KW-0479">Metal-binding</keyword>
<evidence type="ECO:0000313" key="6">
    <source>
        <dbReference type="EMBL" id="KAJ3256780.1"/>
    </source>
</evidence>
<dbReference type="InterPro" id="IPR001138">
    <property type="entry name" value="Zn2Cys6_DnaBD"/>
</dbReference>
<dbReference type="AlphaFoldDB" id="A0AAD5UFP9"/>
<dbReference type="Pfam" id="PF00172">
    <property type="entry name" value="Zn_clus"/>
    <property type="match status" value="1"/>
</dbReference>
<dbReference type="PANTHER" id="PTHR46910:SF3">
    <property type="entry name" value="HALOTOLERANCE PROTEIN 9-RELATED"/>
    <property type="match status" value="1"/>
</dbReference>
<feature type="domain" description="Zn(2)-C6 fungal-type" evidence="5">
    <location>
        <begin position="7"/>
        <end position="37"/>
    </location>
</feature>
<keyword evidence="7" id="KW-1185">Reference proteome</keyword>
<protein>
    <recommendedName>
        <fullName evidence="5">Zn(2)-C6 fungal-type domain-containing protein</fullName>
    </recommendedName>
</protein>
<dbReference type="GO" id="GO:0008270">
    <property type="term" value="F:zinc ion binding"/>
    <property type="evidence" value="ECO:0007669"/>
    <property type="project" value="InterPro"/>
</dbReference>
<dbReference type="InterPro" id="IPR007219">
    <property type="entry name" value="XnlR_reg_dom"/>
</dbReference>
<evidence type="ECO:0000313" key="7">
    <source>
        <dbReference type="Proteomes" id="UP001210925"/>
    </source>
</evidence>
<keyword evidence="4" id="KW-0539">Nucleus</keyword>
<proteinExistence type="predicted"/>
<dbReference type="PANTHER" id="PTHR46910">
    <property type="entry name" value="TRANSCRIPTION FACTOR PDR1"/>
    <property type="match status" value="1"/>
</dbReference>
<name>A0AAD5UFP9_9FUNG</name>
<dbReference type="PROSITE" id="PS50048">
    <property type="entry name" value="ZN2_CY6_FUNGAL_2"/>
    <property type="match status" value="1"/>
</dbReference>
<dbReference type="InterPro" id="IPR036864">
    <property type="entry name" value="Zn2-C6_fun-type_DNA-bd_sf"/>
</dbReference>
<dbReference type="SUPFAM" id="SSF57701">
    <property type="entry name" value="Zn2/Cys6 DNA-binding domain"/>
    <property type="match status" value="1"/>
</dbReference>
<dbReference type="SMART" id="SM00066">
    <property type="entry name" value="GAL4"/>
    <property type="match status" value="1"/>
</dbReference>
<organism evidence="6 7">
    <name type="scientific">Boothiomyces macroporosus</name>
    <dbReference type="NCBI Taxonomy" id="261099"/>
    <lineage>
        <taxon>Eukaryota</taxon>
        <taxon>Fungi</taxon>
        <taxon>Fungi incertae sedis</taxon>
        <taxon>Chytridiomycota</taxon>
        <taxon>Chytridiomycota incertae sedis</taxon>
        <taxon>Chytridiomycetes</taxon>
        <taxon>Rhizophydiales</taxon>
        <taxon>Terramycetaceae</taxon>
        <taxon>Boothiomyces</taxon>
    </lineage>
</organism>
<accession>A0AAD5UFP9</accession>
<dbReference type="GO" id="GO:0006351">
    <property type="term" value="P:DNA-templated transcription"/>
    <property type="evidence" value="ECO:0007669"/>
    <property type="project" value="InterPro"/>
</dbReference>
<evidence type="ECO:0000256" key="3">
    <source>
        <dbReference type="ARBA" id="ARBA00023125"/>
    </source>
</evidence>
<dbReference type="Gene3D" id="4.10.240.10">
    <property type="entry name" value="Zn(2)-C6 fungal-type DNA-binding domain"/>
    <property type="match status" value="1"/>
</dbReference>
<dbReference type="GO" id="GO:0003677">
    <property type="term" value="F:DNA binding"/>
    <property type="evidence" value="ECO:0007669"/>
    <property type="project" value="UniProtKB-KW"/>
</dbReference>
<dbReference type="CDD" id="cd12148">
    <property type="entry name" value="fungal_TF_MHR"/>
    <property type="match status" value="1"/>
</dbReference>